<proteinExistence type="inferred from homology"/>
<evidence type="ECO:0000313" key="4">
    <source>
        <dbReference type="Proteomes" id="UP000076023"/>
    </source>
</evidence>
<evidence type="ECO:0000256" key="1">
    <source>
        <dbReference type="ARBA" id="ARBA00007637"/>
    </source>
</evidence>
<feature type="domain" description="NAD-dependent epimerase/dehydratase" evidence="2">
    <location>
        <begin position="173"/>
        <end position="284"/>
    </location>
</feature>
<dbReference type="EMBL" id="BDCO01000002">
    <property type="protein sequence ID" value="GAT32012.1"/>
    <property type="molecule type" value="Genomic_DNA"/>
</dbReference>
<sequence length="384" mass="41489">MKILLIGGAGFIGSHTALRLLREGHEPVVLDSLDPQIHGTDLGTSATFGLLSGRVPVICGDTRDRGAVERVVRDVEAIYYFPAGTGTGQSMYQIERYTDINARGAAVFGEILGEHKAHIRKVIVSSTRAIYGEGAATCPEHGRVYPDSRKLTDLEAGVFETKCPICGASVEAAASLESDPARPSSIYGITKLAQEQIVSNVCQSHGIPAVVFRYQNVYGPGQSLNNAYTGILSIFTQLLLAGREINLFEDSLPSRDFVFIDDLVEYNFRALSLASEGLEVFNLGSGVRSTLVDLVEALAAALGVELKYFISGQFRVGDIRHAAADLTRLTAGLGAHEFLSLRDGVKQFTDWVGRPGEQVTEANRRFDHSLNEMAAAGLLRSSRK</sequence>
<dbReference type="InParanoid" id="A0A146G3H9"/>
<dbReference type="PANTHER" id="PTHR43000">
    <property type="entry name" value="DTDP-D-GLUCOSE 4,6-DEHYDRATASE-RELATED"/>
    <property type="match status" value="1"/>
</dbReference>
<name>A0A146G3H9_TERSA</name>
<keyword evidence="4" id="KW-1185">Reference proteome</keyword>
<accession>A0A146G3H9</accession>
<dbReference type="OrthoDB" id="9811743at2"/>
<dbReference type="Proteomes" id="UP000076023">
    <property type="component" value="Unassembled WGS sequence"/>
</dbReference>
<dbReference type="Pfam" id="PF01370">
    <property type="entry name" value="Epimerase"/>
    <property type="match status" value="2"/>
</dbReference>
<organism evidence="3 4">
    <name type="scientific">Terrimicrobium sacchariphilum</name>
    <dbReference type="NCBI Taxonomy" id="690879"/>
    <lineage>
        <taxon>Bacteria</taxon>
        <taxon>Pseudomonadati</taxon>
        <taxon>Verrucomicrobiota</taxon>
        <taxon>Terrimicrobiia</taxon>
        <taxon>Terrimicrobiales</taxon>
        <taxon>Terrimicrobiaceae</taxon>
        <taxon>Terrimicrobium</taxon>
    </lineage>
</organism>
<dbReference type="AlphaFoldDB" id="A0A146G3H9"/>
<dbReference type="InterPro" id="IPR036291">
    <property type="entry name" value="NAD(P)-bd_dom_sf"/>
</dbReference>
<comment type="caution">
    <text evidence="3">The sequence shown here is derived from an EMBL/GenBank/DDBJ whole genome shotgun (WGS) entry which is preliminary data.</text>
</comment>
<dbReference type="InterPro" id="IPR001509">
    <property type="entry name" value="Epimerase_deHydtase"/>
</dbReference>
<evidence type="ECO:0000259" key="2">
    <source>
        <dbReference type="Pfam" id="PF01370"/>
    </source>
</evidence>
<dbReference type="RefSeq" id="WP_075077872.1">
    <property type="nucleotide sequence ID" value="NZ_BDCO01000002.1"/>
</dbReference>
<reference evidence="4" key="1">
    <citation type="journal article" date="2017" name="Genome Announc.">
        <title>Draft Genome Sequence of Terrimicrobium sacchariphilum NM-5T, a Facultative Anaerobic Soil Bacterium of the Class Spartobacteria.</title>
        <authorList>
            <person name="Qiu Y.L."/>
            <person name="Tourlousse D.M."/>
            <person name="Matsuura N."/>
            <person name="Ohashi A."/>
            <person name="Sekiguchi Y."/>
        </authorList>
    </citation>
    <scope>NUCLEOTIDE SEQUENCE [LARGE SCALE GENOMIC DNA]</scope>
    <source>
        <strain evidence="4">NM-5</strain>
    </source>
</reference>
<dbReference type="SUPFAM" id="SSF51735">
    <property type="entry name" value="NAD(P)-binding Rossmann-fold domains"/>
    <property type="match status" value="1"/>
</dbReference>
<evidence type="ECO:0000313" key="3">
    <source>
        <dbReference type="EMBL" id="GAT32012.1"/>
    </source>
</evidence>
<dbReference type="Gene3D" id="3.40.50.720">
    <property type="entry name" value="NAD(P)-binding Rossmann-like Domain"/>
    <property type="match status" value="1"/>
</dbReference>
<gene>
    <name evidence="3" type="ORF">TSACC_2409</name>
</gene>
<feature type="domain" description="NAD-dependent epimerase/dehydratase" evidence="2">
    <location>
        <begin position="3"/>
        <end position="139"/>
    </location>
</feature>
<comment type="similarity">
    <text evidence="1">Belongs to the NAD(P)-dependent epimerase/dehydratase family.</text>
</comment>
<dbReference type="STRING" id="690879.TSACC_2409"/>
<dbReference type="PRINTS" id="PR01713">
    <property type="entry name" value="NUCEPIMERASE"/>
</dbReference>
<protein>
    <submittedName>
        <fullName evidence="3">dTDP-L-rhamnose 4-epimerase</fullName>
    </submittedName>
</protein>